<evidence type="ECO:0000259" key="4">
    <source>
        <dbReference type="Pfam" id="PF21031"/>
    </source>
</evidence>
<keyword evidence="5" id="KW-1185">Reference proteome</keyword>
<name>A0AAJ6QT88_9ACAR</name>
<evidence type="ECO:0000313" key="6">
    <source>
        <dbReference type="RefSeq" id="XP_003743141.1"/>
    </source>
</evidence>
<dbReference type="PROSITE" id="PS50082">
    <property type="entry name" value="WD_REPEATS_2"/>
    <property type="match status" value="1"/>
</dbReference>
<dbReference type="KEGG" id="goe:100909357"/>
<dbReference type="AlphaFoldDB" id="A0AAJ6QT88"/>
<dbReference type="InterPro" id="IPR050630">
    <property type="entry name" value="WD_repeat_EMAP"/>
</dbReference>
<feature type="domain" description="WD repeat-containing protein 54 beta-propeller" evidence="4">
    <location>
        <begin position="18"/>
        <end position="354"/>
    </location>
</feature>
<reference evidence="6" key="1">
    <citation type="submission" date="2025-08" db="UniProtKB">
        <authorList>
            <consortium name="RefSeq"/>
        </authorList>
    </citation>
    <scope>IDENTIFICATION</scope>
</reference>
<organism evidence="5 6">
    <name type="scientific">Galendromus occidentalis</name>
    <name type="common">western predatory mite</name>
    <dbReference type="NCBI Taxonomy" id="34638"/>
    <lineage>
        <taxon>Eukaryota</taxon>
        <taxon>Metazoa</taxon>
        <taxon>Ecdysozoa</taxon>
        <taxon>Arthropoda</taxon>
        <taxon>Chelicerata</taxon>
        <taxon>Arachnida</taxon>
        <taxon>Acari</taxon>
        <taxon>Parasitiformes</taxon>
        <taxon>Mesostigmata</taxon>
        <taxon>Gamasina</taxon>
        <taxon>Phytoseioidea</taxon>
        <taxon>Phytoseiidae</taxon>
        <taxon>Typhlodrominae</taxon>
        <taxon>Galendromus</taxon>
    </lineage>
</organism>
<protein>
    <submittedName>
        <fullName evidence="6">WD repeat-containing protein 54</fullName>
    </submittedName>
</protein>
<dbReference type="SUPFAM" id="SSF50978">
    <property type="entry name" value="WD40 repeat-like"/>
    <property type="match status" value="1"/>
</dbReference>
<dbReference type="PANTHER" id="PTHR13720">
    <property type="entry name" value="WD-40 REPEAT PROTEIN"/>
    <property type="match status" value="1"/>
</dbReference>
<evidence type="ECO:0000256" key="1">
    <source>
        <dbReference type="ARBA" id="ARBA00022574"/>
    </source>
</evidence>
<evidence type="ECO:0000313" key="5">
    <source>
        <dbReference type="Proteomes" id="UP000694867"/>
    </source>
</evidence>
<dbReference type="PROSITE" id="PS50294">
    <property type="entry name" value="WD_REPEATS_REGION"/>
    <property type="match status" value="1"/>
</dbReference>
<evidence type="ECO:0000256" key="2">
    <source>
        <dbReference type="ARBA" id="ARBA00022737"/>
    </source>
</evidence>
<evidence type="ECO:0000256" key="3">
    <source>
        <dbReference type="PROSITE-ProRule" id="PRU00221"/>
    </source>
</evidence>
<keyword evidence="1 3" id="KW-0853">WD repeat</keyword>
<proteinExistence type="predicted"/>
<dbReference type="Pfam" id="PF21031">
    <property type="entry name" value="WDR54"/>
    <property type="match status" value="1"/>
</dbReference>
<sequence length="359" mass="39230">MIVLGSVKMAISEVCNTYKRESSILLKRSVSPGWNNLSTIHLGGRARMSYRHRDSVCIVSKDEDAMLDHAVVKSKELHHTLSESEDTAVGSGSPQGDLTDSKWVSLRENQAVLVALSPRGIQFYEWDGSEFLHYHQINQPEEGLKVFPRGVGLCGDSLICVGLSNGALLVFDVQLGKEDGAVSLRETIIEHQSAISDIHGTSEVTASCDELGTVALWAGKTGLSKLGVLDASRGRSEPCTSLRVFGDLVCVAMATGYIRIFNVNSLTLKCEVTAHARWITALDIAPETGLLVSVSEDAFIRVWQLHPDPASQKTITPVWNYFLEDAQLFGVAFLDPAGDAIAVAPYDLYELFLFEKEEC</sequence>
<dbReference type="InterPro" id="IPR001680">
    <property type="entry name" value="WD40_rpt"/>
</dbReference>
<dbReference type="Proteomes" id="UP000694867">
    <property type="component" value="Unplaced"/>
</dbReference>
<gene>
    <name evidence="6" type="primary">LOC100909357</name>
</gene>
<accession>A0AAJ6QT88</accession>
<dbReference type="InterPro" id="IPR049546">
    <property type="entry name" value="WDR54_beta_prop"/>
</dbReference>
<dbReference type="InterPro" id="IPR015943">
    <property type="entry name" value="WD40/YVTN_repeat-like_dom_sf"/>
</dbReference>
<dbReference type="SMART" id="SM00320">
    <property type="entry name" value="WD40"/>
    <property type="match status" value="3"/>
</dbReference>
<keyword evidence="2" id="KW-0677">Repeat</keyword>
<dbReference type="RefSeq" id="XP_003743141.1">
    <property type="nucleotide sequence ID" value="XM_003743093.1"/>
</dbReference>
<dbReference type="GO" id="GO:0031514">
    <property type="term" value="C:motile cilium"/>
    <property type="evidence" value="ECO:0007669"/>
    <property type="project" value="TreeGrafter"/>
</dbReference>
<feature type="repeat" description="WD" evidence="3">
    <location>
        <begin position="272"/>
        <end position="305"/>
    </location>
</feature>
<dbReference type="Gene3D" id="2.130.10.10">
    <property type="entry name" value="YVTN repeat-like/Quinoprotein amine dehydrogenase"/>
    <property type="match status" value="1"/>
</dbReference>
<dbReference type="GeneID" id="100909357"/>
<dbReference type="InterPro" id="IPR036322">
    <property type="entry name" value="WD40_repeat_dom_sf"/>
</dbReference>
<dbReference type="PANTHER" id="PTHR13720:SF40">
    <property type="entry name" value="WD REPEAT-CONTAINING PROTEIN 54"/>
    <property type="match status" value="1"/>
</dbReference>